<protein>
    <submittedName>
        <fullName evidence="5">Semaphorin 7A (JohnMiltonHagen blood group)</fullName>
    </submittedName>
</protein>
<dbReference type="SUPFAM" id="SSF101912">
    <property type="entry name" value="Sema domain"/>
    <property type="match status" value="1"/>
</dbReference>
<feature type="domain" description="Sema" evidence="4">
    <location>
        <begin position="1"/>
        <end position="385"/>
    </location>
</feature>
<dbReference type="InterPro" id="IPR027231">
    <property type="entry name" value="Semaphorin"/>
</dbReference>
<dbReference type="GO" id="GO:0005178">
    <property type="term" value="F:integrin binding"/>
    <property type="evidence" value="ECO:0007669"/>
    <property type="project" value="TreeGrafter"/>
</dbReference>
<dbReference type="PANTHER" id="PTHR11036:SF80">
    <property type="entry name" value="SEMAPHORIN-7A"/>
    <property type="match status" value="1"/>
</dbReference>
<dbReference type="FunFam" id="2.130.10.10:FF:000223">
    <property type="entry name" value="semaphorin-7A isoform X1"/>
    <property type="match status" value="1"/>
</dbReference>
<dbReference type="GO" id="GO:0030215">
    <property type="term" value="F:semaphorin receptor binding"/>
    <property type="evidence" value="ECO:0007669"/>
    <property type="project" value="InterPro"/>
</dbReference>
<dbReference type="GO" id="GO:0071526">
    <property type="term" value="P:semaphorin-plexin signaling pathway"/>
    <property type="evidence" value="ECO:0007669"/>
    <property type="project" value="TreeGrafter"/>
</dbReference>
<evidence type="ECO:0000259" key="4">
    <source>
        <dbReference type="PROSITE" id="PS51004"/>
    </source>
</evidence>
<dbReference type="GO" id="GO:0045499">
    <property type="term" value="F:chemorepellent activity"/>
    <property type="evidence" value="ECO:0007669"/>
    <property type="project" value="TreeGrafter"/>
</dbReference>
<dbReference type="SMART" id="SM00630">
    <property type="entry name" value="Sema"/>
    <property type="match status" value="1"/>
</dbReference>
<accession>A0A3B4YP35</accession>
<organism evidence="5 6">
    <name type="scientific">Seriola lalandi dorsalis</name>
    <dbReference type="NCBI Taxonomy" id="1841481"/>
    <lineage>
        <taxon>Eukaryota</taxon>
        <taxon>Metazoa</taxon>
        <taxon>Chordata</taxon>
        <taxon>Craniata</taxon>
        <taxon>Vertebrata</taxon>
        <taxon>Euteleostomi</taxon>
        <taxon>Actinopterygii</taxon>
        <taxon>Neopterygii</taxon>
        <taxon>Teleostei</taxon>
        <taxon>Neoteleostei</taxon>
        <taxon>Acanthomorphata</taxon>
        <taxon>Carangaria</taxon>
        <taxon>Carangiformes</taxon>
        <taxon>Carangidae</taxon>
        <taxon>Seriola</taxon>
    </lineage>
</organism>
<dbReference type="GO" id="GO:0007411">
    <property type="term" value="P:axon guidance"/>
    <property type="evidence" value="ECO:0007669"/>
    <property type="project" value="TreeGrafter"/>
</dbReference>
<dbReference type="Proteomes" id="UP000261360">
    <property type="component" value="Unplaced"/>
</dbReference>
<evidence type="ECO:0000256" key="3">
    <source>
        <dbReference type="PROSITE-ProRule" id="PRU00352"/>
    </source>
</evidence>
<sequence length="385" mass="44140">QYSLKNDHRTLHVLFHHEDSEEMYIGGTDFVLKLDMDDYHVIEVGEPLTVFKNGPCENVITVIEKFQDSLFVCGTNGHKPQCWKLVSSHEIVESYEGTGISPFVYTQNSLSITVDGDLYAAAPLGADRSSLQFRRKAGSRTNVWMYDNWVSEPTFISVSWVKRKEDPENDKIYIFFREKNSDHSPEADPWISRVARVCKVDEGGSKRFFQNMWTSFLKARLVCGFPVESLYFSRLQDIYVMHAEDWHDTRVYALFTSSWNSTAVCIYSIRMIEEIFETSSFKGYNKDIPTPRPGTCVPNSRRLPPATVNVVKDNPEMTDWVHSMHYTAPFYISSNNYTKIVVDRVQAVDQHMYNILLLATGKLFNTEAISVTAVTFSDTEGRISS</sequence>
<dbReference type="Ensembl" id="ENSSLDT00000032354.1">
    <property type="protein sequence ID" value="ENSSLDP00000031457.1"/>
    <property type="gene ID" value="ENSSLDG00000024152.1"/>
</dbReference>
<dbReference type="GeneTree" id="ENSGT00940000158358"/>
<dbReference type="GO" id="GO:0009897">
    <property type="term" value="C:external side of plasma membrane"/>
    <property type="evidence" value="ECO:0007669"/>
    <property type="project" value="TreeGrafter"/>
</dbReference>
<dbReference type="InterPro" id="IPR015943">
    <property type="entry name" value="WD40/YVTN_repeat-like_dom_sf"/>
</dbReference>
<evidence type="ECO:0000313" key="6">
    <source>
        <dbReference type="Proteomes" id="UP000261360"/>
    </source>
</evidence>
<evidence type="ECO:0000256" key="2">
    <source>
        <dbReference type="ARBA" id="ARBA00023180"/>
    </source>
</evidence>
<dbReference type="GO" id="GO:0030335">
    <property type="term" value="P:positive regulation of cell migration"/>
    <property type="evidence" value="ECO:0007669"/>
    <property type="project" value="TreeGrafter"/>
</dbReference>
<dbReference type="AlphaFoldDB" id="A0A3B4YP35"/>
<reference evidence="5" key="2">
    <citation type="submission" date="2025-09" db="UniProtKB">
        <authorList>
            <consortium name="Ensembl"/>
        </authorList>
    </citation>
    <scope>IDENTIFICATION</scope>
</reference>
<dbReference type="GO" id="GO:0001755">
    <property type="term" value="P:neural crest cell migration"/>
    <property type="evidence" value="ECO:0007669"/>
    <property type="project" value="TreeGrafter"/>
</dbReference>
<comment type="caution">
    <text evidence="3">Lacks conserved residue(s) required for the propagation of feature annotation.</text>
</comment>
<dbReference type="Gene3D" id="2.130.10.10">
    <property type="entry name" value="YVTN repeat-like/Quinoprotein amine dehydrogenase"/>
    <property type="match status" value="1"/>
</dbReference>
<reference evidence="5" key="1">
    <citation type="submission" date="2025-08" db="UniProtKB">
        <authorList>
            <consortium name="Ensembl"/>
        </authorList>
    </citation>
    <scope>IDENTIFICATION</scope>
</reference>
<dbReference type="GO" id="GO:0050727">
    <property type="term" value="P:regulation of inflammatory response"/>
    <property type="evidence" value="ECO:0007669"/>
    <property type="project" value="TreeGrafter"/>
</dbReference>
<keyword evidence="6" id="KW-1185">Reference proteome</keyword>
<keyword evidence="2" id="KW-0325">Glycoprotein</keyword>
<dbReference type="InterPro" id="IPR036352">
    <property type="entry name" value="Semap_dom_sf"/>
</dbReference>
<dbReference type="PROSITE" id="PS51004">
    <property type="entry name" value="SEMA"/>
    <property type="match status" value="1"/>
</dbReference>
<evidence type="ECO:0000256" key="1">
    <source>
        <dbReference type="ARBA" id="ARBA00023157"/>
    </source>
</evidence>
<dbReference type="Pfam" id="PF01403">
    <property type="entry name" value="Sema"/>
    <property type="match status" value="1"/>
</dbReference>
<dbReference type="InterPro" id="IPR001627">
    <property type="entry name" value="Semap_dom"/>
</dbReference>
<evidence type="ECO:0000313" key="5">
    <source>
        <dbReference type="Ensembl" id="ENSSLDP00000031457.1"/>
    </source>
</evidence>
<keyword evidence="1" id="KW-1015">Disulfide bond</keyword>
<dbReference type="GO" id="GO:0007229">
    <property type="term" value="P:integrin-mediated signaling pathway"/>
    <property type="evidence" value="ECO:0007669"/>
    <property type="project" value="TreeGrafter"/>
</dbReference>
<name>A0A3B4YP35_SERLL</name>
<dbReference type="PANTHER" id="PTHR11036">
    <property type="entry name" value="SEMAPHORIN"/>
    <property type="match status" value="1"/>
</dbReference>
<proteinExistence type="predicted"/>